<reference evidence="1" key="1">
    <citation type="submission" date="2017-04" db="EMBL/GenBank/DDBJ databases">
        <authorList>
            <person name="Varghese N."/>
            <person name="Submissions S."/>
        </authorList>
    </citation>
    <scope>NUCLEOTIDE SEQUENCE</scope>
    <source>
        <strain evidence="1">WTE2008</strain>
    </source>
</reference>
<proteinExistence type="predicted"/>
<organism evidence="1 2">
    <name type="scientific">Aristaeella lactis</name>
    <dbReference type="NCBI Taxonomy" id="3046383"/>
    <lineage>
        <taxon>Bacteria</taxon>
        <taxon>Bacillati</taxon>
        <taxon>Bacillota</taxon>
        <taxon>Clostridia</taxon>
        <taxon>Eubacteriales</taxon>
        <taxon>Aristaeellaceae</taxon>
        <taxon>Aristaeella</taxon>
    </lineage>
</organism>
<dbReference type="Proteomes" id="UP000192328">
    <property type="component" value="Unassembled WGS sequence"/>
</dbReference>
<keyword evidence="2" id="KW-1185">Reference proteome</keyword>
<evidence type="ECO:0000313" key="1">
    <source>
        <dbReference type="EMBL" id="SMC76072.1"/>
    </source>
</evidence>
<dbReference type="EMBL" id="FWXZ01000005">
    <property type="protein sequence ID" value="SMC76072.1"/>
    <property type="molecule type" value="Genomic_DNA"/>
</dbReference>
<sequence length="253" mass="28992">MRAAIITVAGISSRFNEGIPEEQKILKAIYNEHNPQDTLLVHLIEKCAFADRIIIVGGYMFDQLQSFVSVNLQKSFPQLVLVRNDHYADLASGYSLYLGINKALDLGADELLFVEGDLDIDDESFKKIVDAEHTVLTYTTEPIYANKAVVLYKNEEDRFQYAFNSVHGLLRIDNAFSCILNSGQAWKFDNMEALKKANELFFSMKKDGTNLWIIQQYIDSVPSDTISLVKLERWTNCNTREDYNKILEGWRKK</sequence>
<comment type="caution">
    <text evidence="1">The sequence shown here is derived from an EMBL/GenBank/DDBJ whole genome shotgun (WGS) entry which is preliminary data.</text>
</comment>
<protein>
    <submittedName>
        <fullName evidence="1">Uncharacterized protein</fullName>
    </submittedName>
</protein>
<name>A0AC61PNB0_9FIRM</name>
<gene>
    <name evidence="1" type="ORF">SAMN06297397_2351</name>
</gene>
<accession>A0AC61PNB0</accession>
<evidence type="ECO:0000313" key="2">
    <source>
        <dbReference type="Proteomes" id="UP000192328"/>
    </source>
</evidence>